<comment type="caution">
    <text evidence="2">The sequence shown here is derived from an EMBL/GenBank/DDBJ whole genome shotgun (WGS) entry which is preliminary data.</text>
</comment>
<evidence type="ECO:0000313" key="2">
    <source>
        <dbReference type="EMBL" id="GAJ00450.1"/>
    </source>
</evidence>
<feature type="domain" description="DNA binding HTH" evidence="1">
    <location>
        <begin position="88"/>
        <end position="127"/>
    </location>
</feature>
<evidence type="ECO:0000259" key="1">
    <source>
        <dbReference type="Pfam" id="PF02954"/>
    </source>
</evidence>
<dbReference type="EMBL" id="BARW01017248">
    <property type="protein sequence ID" value="GAJ00450.1"/>
    <property type="molecule type" value="Genomic_DNA"/>
</dbReference>
<name>X1V6M9_9ZZZZ</name>
<accession>X1V6M9</accession>
<dbReference type="Gene3D" id="1.10.10.60">
    <property type="entry name" value="Homeodomain-like"/>
    <property type="match status" value="1"/>
</dbReference>
<dbReference type="Pfam" id="PF02954">
    <property type="entry name" value="HTH_8"/>
    <property type="match status" value="1"/>
</dbReference>
<dbReference type="InterPro" id="IPR009057">
    <property type="entry name" value="Homeodomain-like_sf"/>
</dbReference>
<gene>
    <name evidence="2" type="ORF">S12H4_29843</name>
</gene>
<dbReference type="InterPro" id="IPR002197">
    <property type="entry name" value="HTH_Fis"/>
</dbReference>
<organism evidence="2">
    <name type="scientific">marine sediment metagenome</name>
    <dbReference type="NCBI Taxonomy" id="412755"/>
    <lineage>
        <taxon>unclassified sequences</taxon>
        <taxon>metagenomes</taxon>
        <taxon>ecological metagenomes</taxon>
    </lineage>
</organism>
<proteinExistence type="predicted"/>
<protein>
    <recommendedName>
        <fullName evidence="1">DNA binding HTH domain-containing protein</fullName>
    </recommendedName>
</protein>
<reference evidence="2" key="1">
    <citation type="journal article" date="2014" name="Front. Microbiol.">
        <title>High frequency of phylogenetically diverse reductive dehalogenase-homologous genes in deep subseafloor sedimentary metagenomes.</title>
        <authorList>
            <person name="Kawai M."/>
            <person name="Futagami T."/>
            <person name="Toyoda A."/>
            <person name="Takaki Y."/>
            <person name="Nishi S."/>
            <person name="Hori S."/>
            <person name="Arai W."/>
            <person name="Tsubouchi T."/>
            <person name="Morono Y."/>
            <person name="Uchiyama I."/>
            <person name="Ito T."/>
            <person name="Fujiyama A."/>
            <person name="Inagaki F."/>
            <person name="Takami H."/>
        </authorList>
    </citation>
    <scope>NUCLEOTIDE SEQUENCE</scope>
    <source>
        <strain evidence="2">Expedition CK06-06</strain>
    </source>
</reference>
<dbReference type="SUPFAM" id="SSF46689">
    <property type="entry name" value="Homeodomain-like"/>
    <property type="match status" value="1"/>
</dbReference>
<dbReference type="GO" id="GO:0043565">
    <property type="term" value="F:sequence-specific DNA binding"/>
    <property type="evidence" value="ECO:0007669"/>
    <property type="project" value="InterPro"/>
</dbReference>
<sequence length="134" mass="15318">MSEPTQKEVFLALTQSVQYGMVEAEKREELKIKNTSPKSDAADAVWPDVDFAKLTVEKVCISPDIIDNNKKGDFEMKDYGTKLKNEMKDHEKLYILSWLTAHKWNKPKTAKALGIGLSSLYRKIKELGIVRYPL</sequence>
<dbReference type="AlphaFoldDB" id="X1V6M9"/>